<dbReference type="InParanoid" id="F2LUB3"/>
<name>F2LUB3_HIPMA</name>
<dbReference type="FunFam" id="3.30.63.10:FF:000005">
    <property type="entry name" value="Guanylate kinase"/>
    <property type="match status" value="1"/>
</dbReference>
<evidence type="ECO:0000256" key="1">
    <source>
        <dbReference type="ARBA" id="ARBA00003531"/>
    </source>
</evidence>
<evidence type="ECO:0000259" key="13">
    <source>
        <dbReference type="PROSITE" id="PS50052"/>
    </source>
</evidence>
<dbReference type="Pfam" id="PF00625">
    <property type="entry name" value="Guanylate_kin"/>
    <property type="match status" value="1"/>
</dbReference>
<dbReference type="Proteomes" id="UP000008139">
    <property type="component" value="Chromosome"/>
</dbReference>
<evidence type="ECO:0000256" key="2">
    <source>
        <dbReference type="ARBA" id="ARBA00004496"/>
    </source>
</evidence>
<keyword evidence="6" id="KW-0963">Cytoplasm</keyword>
<dbReference type="Gene3D" id="3.30.63.10">
    <property type="entry name" value="Guanylate Kinase phosphate binding domain"/>
    <property type="match status" value="1"/>
</dbReference>
<dbReference type="Gene3D" id="3.40.50.300">
    <property type="entry name" value="P-loop containing nucleotide triphosphate hydrolases"/>
    <property type="match status" value="1"/>
</dbReference>
<keyword evidence="10" id="KW-0067">ATP-binding</keyword>
<dbReference type="GO" id="GO:0004385">
    <property type="term" value="F:GMP kinase activity"/>
    <property type="evidence" value="ECO:0007669"/>
    <property type="project" value="UniProtKB-EC"/>
</dbReference>
<comment type="function">
    <text evidence="1">Essential for recycling GMP and indirectly, cGMP.</text>
</comment>
<comment type="catalytic activity">
    <reaction evidence="12">
        <text>GMP + ATP = GDP + ADP</text>
        <dbReference type="Rhea" id="RHEA:20780"/>
        <dbReference type="ChEBI" id="CHEBI:30616"/>
        <dbReference type="ChEBI" id="CHEBI:58115"/>
        <dbReference type="ChEBI" id="CHEBI:58189"/>
        <dbReference type="ChEBI" id="CHEBI:456216"/>
        <dbReference type="EC" id="2.7.4.8"/>
    </reaction>
</comment>
<evidence type="ECO:0000313" key="15">
    <source>
        <dbReference type="Proteomes" id="UP000008139"/>
    </source>
</evidence>
<dbReference type="PROSITE" id="PS50052">
    <property type="entry name" value="GUANYLATE_KINASE_2"/>
    <property type="match status" value="1"/>
</dbReference>
<dbReference type="NCBIfam" id="TIGR03263">
    <property type="entry name" value="guanyl_kin"/>
    <property type="match status" value="1"/>
</dbReference>
<dbReference type="KEGG" id="hmr:Hipma_0467"/>
<evidence type="ECO:0000256" key="5">
    <source>
        <dbReference type="ARBA" id="ARBA00016296"/>
    </source>
</evidence>
<evidence type="ECO:0000256" key="12">
    <source>
        <dbReference type="ARBA" id="ARBA00048594"/>
    </source>
</evidence>
<dbReference type="HOGENOM" id="CLU_001715_1_2_7"/>
<dbReference type="InterPro" id="IPR008145">
    <property type="entry name" value="GK/Ca_channel_bsu"/>
</dbReference>
<dbReference type="PANTHER" id="PTHR23117:SF13">
    <property type="entry name" value="GUANYLATE KINASE"/>
    <property type="match status" value="1"/>
</dbReference>
<evidence type="ECO:0000256" key="6">
    <source>
        <dbReference type="ARBA" id="ARBA00022490"/>
    </source>
</evidence>
<dbReference type="RefSeq" id="WP_013681480.1">
    <property type="nucleotide sequence ID" value="NC_015318.1"/>
</dbReference>
<accession>F2LUB3</accession>
<keyword evidence="7 14" id="KW-0808">Transferase</keyword>
<dbReference type="SUPFAM" id="SSF52540">
    <property type="entry name" value="P-loop containing nucleoside triphosphate hydrolases"/>
    <property type="match status" value="1"/>
</dbReference>
<dbReference type="STRING" id="760142.Hipma_0467"/>
<evidence type="ECO:0000256" key="9">
    <source>
        <dbReference type="ARBA" id="ARBA00022777"/>
    </source>
</evidence>
<reference evidence="15" key="2">
    <citation type="submission" date="2011-03" db="EMBL/GenBank/DDBJ databases">
        <title>The complete genome of Hippea maritima DSM 10411.</title>
        <authorList>
            <consortium name="US DOE Joint Genome Institute (JGI-PGF)"/>
            <person name="Lucas S."/>
            <person name="Copeland A."/>
            <person name="Lapidus A."/>
            <person name="Bruce D."/>
            <person name="Goodwin L."/>
            <person name="Pitluck S."/>
            <person name="Peters L."/>
            <person name="Kyrpides N."/>
            <person name="Mavromatis K."/>
            <person name="Pagani I."/>
            <person name="Ivanova N."/>
            <person name="Mikhailova N."/>
            <person name="Lu M."/>
            <person name="Detter J.C."/>
            <person name="Tapia R."/>
            <person name="Han C."/>
            <person name="Land M."/>
            <person name="Hauser L."/>
            <person name="Markowitz V."/>
            <person name="Cheng J.-F."/>
            <person name="Hugenholtz P."/>
            <person name="Woyke T."/>
            <person name="Wu D."/>
            <person name="Spring S."/>
            <person name="Schroeder M."/>
            <person name="Brambilla E."/>
            <person name="Klenk H.-P."/>
            <person name="Eisen J.A."/>
        </authorList>
    </citation>
    <scope>NUCLEOTIDE SEQUENCE [LARGE SCALE GENOMIC DNA]</scope>
    <source>
        <strain evidence="15">ATCC 700847 / DSM 10411 / MH2</strain>
    </source>
</reference>
<dbReference type="OrthoDB" id="9808150at2"/>
<dbReference type="PROSITE" id="PS00856">
    <property type="entry name" value="GUANYLATE_KINASE_1"/>
    <property type="match status" value="1"/>
</dbReference>
<dbReference type="EC" id="2.7.4.8" evidence="4"/>
<feature type="domain" description="Guanylate kinase-like" evidence="13">
    <location>
        <begin position="3"/>
        <end position="179"/>
    </location>
</feature>
<dbReference type="InterPro" id="IPR027417">
    <property type="entry name" value="P-loop_NTPase"/>
</dbReference>
<proteinExistence type="inferred from homology"/>
<dbReference type="SMART" id="SM00072">
    <property type="entry name" value="GuKc"/>
    <property type="match status" value="1"/>
</dbReference>
<dbReference type="GO" id="GO:0005829">
    <property type="term" value="C:cytosol"/>
    <property type="evidence" value="ECO:0007669"/>
    <property type="project" value="TreeGrafter"/>
</dbReference>
<dbReference type="InterPro" id="IPR008144">
    <property type="entry name" value="Guanylate_kin-like_dom"/>
</dbReference>
<evidence type="ECO:0000313" key="14">
    <source>
        <dbReference type="EMBL" id="AEA33439.1"/>
    </source>
</evidence>
<keyword evidence="8" id="KW-0547">Nucleotide-binding</keyword>
<dbReference type="InterPro" id="IPR020590">
    <property type="entry name" value="Guanylate_kinase_CS"/>
</dbReference>
<dbReference type="EMBL" id="CP002606">
    <property type="protein sequence ID" value="AEA33439.1"/>
    <property type="molecule type" value="Genomic_DNA"/>
</dbReference>
<dbReference type="CDD" id="cd00071">
    <property type="entry name" value="GMPK"/>
    <property type="match status" value="1"/>
</dbReference>
<evidence type="ECO:0000256" key="4">
    <source>
        <dbReference type="ARBA" id="ARBA00012961"/>
    </source>
</evidence>
<dbReference type="InterPro" id="IPR017665">
    <property type="entry name" value="Guanylate_kinase"/>
</dbReference>
<dbReference type="GO" id="GO:0005524">
    <property type="term" value="F:ATP binding"/>
    <property type="evidence" value="ECO:0007669"/>
    <property type="project" value="UniProtKB-KW"/>
</dbReference>
<evidence type="ECO:0000256" key="7">
    <source>
        <dbReference type="ARBA" id="ARBA00022679"/>
    </source>
</evidence>
<evidence type="ECO:0000256" key="3">
    <source>
        <dbReference type="ARBA" id="ARBA00005790"/>
    </source>
</evidence>
<protein>
    <recommendedName>
        <fullName evidence="5">Guanylate kinase</fullName>
        <ecNumber evidence="4">2.7.4.8</ecNumber>
    </recommendedName>
    <alternativeName>
        <fullName evidence="11">GMP kinase</fullName>
    </alternativeName>
</protein>
<evidence type="ECO:0000256" key="11">
    <source>
        <dbReference type="ARBA" id="ARBA00030128"/>
    </source>
</evidence>
<evidence type="ECO:0000256" key="8">
    <source>
        <dbReference type="ARBA" id="ARBA00022741"/>
    </source>
</evidence>
<gene>
    <name evidence="14" type="ordered locus">Hipma_0467</name>
</gene>
<dbReference type="PANTHER" id="PTHR23117">
    <property type="entry name" value="GUANYLATE KINASE-RELATED"/>
    <property type="match status" value="1"/>
</dbReference>
<sequence length="216" mass="24636">MKGVIFVVSSPTGAGKTTICDAIRKKRDDVERVITHTTRSPRDGEKNGVDYYFVSIEEFKNKLKKGEFIEYATVHGHFYGTTKGALDDVISSGKHPLLAIDVQGAKNVMNTFDRVVSIFILPPSFDEWIRRIKNDKKRDNLEVRLKTALRELVSLEGFDYCIINDKLEGAVEALNNIIDSSLLKMDFFKDNYLKLADDLRLEIEKYMEVNDGDIYT</sequence>
<keyword evidence="9 14" id="KW-0418">Kinase</keyword>
<organism evidence="14 15">
    <name type="scientific">Hippea maritima (strain ATCC 700847 / DSM 10411 / MH2)</name>
    <dbReference type="NCBI Taxonomy" id="760142"/>
    <lineage>
        <taxon>Bacteria</taxon>
        <taxon>Pseudomonadati</taxon>
        <taxon>Campylobacterota</taxon>
        <taxon>Desulfurellia</taxon>
        <taxon>Desulfurellales</taxon>
        <taxon>Hippeaceae</taxon>
        <taxon>Hippea</taxon>
    </lineage>
</organism>
<comment type="similarity">
    <text evidence="3">Belongs to the guanylate kinase family.</text>
</comment>
<dbReference type="eggNOG" id="COG0194">
    <property type="taxonomic scope" value="Bacteria"/>
</dbReference>
<reference evidence="14 15" key="1">
    <citation type="journal article" date="2011" name="Stand. Genomic Sci.">
        <title>Complete genome sequence of the thermophilic sulfur-reducer Hippea maritima type strain (MH(2)).</title>
        <authorList>
            <person name="Huntemann M."/>
            <person name="Lu M."/>
            <person name="Nolan M."/>
            <person name="Lapidus A."/>
            <person name="Lucas S."/>
            <person name="Hammon N."/>
            <person name="Deshpande S."/>
            <person name="Cheng J.F."/>
            <person name="Tapia R."/>
            <person name="Han C."/>
            <person name="Goodwin L."/>
            <person name="Pitluck S."/>
            <person name="Liolios K."/>
            <person name="Pagani I."/>
            <person name="Ivanova N."/>
            <person name="Ovchinikova G."/>
            <person name="Pati A."/>
            <person name="Chen A."/>
            <person name="Palaniappan K."/>
            <person name="Land M."/>
            <person name="Hauser L."/>
            <person name="Jeffries C.D."/>
            <person name="Detter J.C."/>
            <person name="Brambilla E.M."/>
            <person name="Rohde M."/>
            <person name="Spring S."/>
            <person name="Goker M."/>
            <person name="Woyke T."/>
            <person name="Bristow J."/>
            <person name="Eisen J.A."/>
            <person name="Markowitz V."/>
            <person name="Hugenholtz P."/>
            <person name="Kyrpides N.C."/>
            <person name="Klenk H.P."/>
            <person name="Mavromatis K."/>
        </authorList>
    </citation>
    <scope>NUCLEOTIDE SEQUENCE [LARGE SCALE GENOMIC DNA]</scope>
    <source>
        <strain evidence="15">ATCC 700847 / DSM 10411 / MH2</strain>
    </source>
</reference>
<dbReference type="AlphaFoldDB" id="F2LUB3"/>
<keyword evidence="15" id="KW-1185">Reference proteome</keyword>
<evidence type="ECO:0000256" key="10">
    <source>
        <dbReference type="ARBA" id="ARBA00022840"/>
    </source>
</evidence>
<comment type="subcellular location">
    <subcellularLocation>
        <location evidence="2">Cytoplasm</location>
    </subcellularLocation>
</comment>
<dbReference type="FunCoup" id="F2LUB3">
    <property type="interactions" value="377"/>
</dbReference>